<dbReference type="Gene3D" id="1.10.10.10">
    <property type="entry name" value="Winged helix-like DNA-binding domain superfamily/Winged helix DNA-binding domain"/>
    <property type="match status" value="1"/>
</dbReference>
<sequence>MKHPAVSDARAMYERLEPQLKLCFLCLSIFPENEIMRKRSLVYWWTGEGFVVASSGEEVEEIGEEYFKKLCESGLLKPIYDGYIRSSHSCRLDPWIRWVAIDIAKETMFFDFDFDGKLSSGSPCQCP</sequence>
<dbReference type="EMBL" id="DUZY01000007">
    <property type="protein sequence ID" value="DAD44151.1"/>
    <property type="molecule type" value="Genomic_DNA"/>
</dbReference>
<dbReference type="InterPro" id="IPR036388">
    <property type="entry name" value="WH-like_DNA-bd_sf"/>
</dbReference>
<dbReference type="PANTHER" id="PTHR23155:SF1205">
    <property type="entry name" value="DISEASE RESISTANCE PROTEIN RPM1"/>
    <property type="match status" value="1"/>
</dbReference>
<protein>
    <recommendedName>
        <fullName evidence="3">Disease resistance protein winged helix domain-containing protein</fullName>
    </recommendedName>
</protein>
<feature type="domain" description="Disease resistance protein winged helix" evidence="3">
    <location>
        <begin position="29"/>
        <end position="91"/>
    </location>
</feature>
<keyword evidence="1" id="KW-0677">Repeat</keyword>
<evidence type="ECO:0000259" key="3">
    <source>
        <dbReference type="Pfam" id="PF23559"/>
    </source>
</evidence>
<accession>A0A822ZKQ7</accession>
<evidence type="ECO:0000256" key="1">
    <source>
        <dbReference type="ARBA" id="ARBA00022737"/>
    </source>
</evidence>
<comment type="caution">
    <text evidence="4">The sequence shown here is derived from an EMBL/GenBank/DDBJ whole genome shotgun (WGS) entry which is preliminary data.</text>
</comment>
<evidence type="ECO:0000313" key="4">
    <source>
        <dbReference type="EMBL" id="DAD44151.1"/>
    </source>
</evidence>
<dbReference type="Proteomes" id="UP000607653">
    <property type="component" value="Unassembled WGS sequence"/>
</dbReference>
<proteinExistence type="predicted"/>
<dbReference type="Pfam" id="PF23559">
    <property type="entry name" value="WHD_DRP"/>
    <property type="match status" value="1"/>
</dbReference>
<keyword evidence="5" id="KW-1185">Reference proteome</keyword>
<evidence type="ECO:0000313" key="5">
    <source>
        <dbReference type="Proteomes" id="UP000607653"/>
    </source>
</evidence>
<dbReference type="PANTHER" id="PTHR23155">
    <property type="entry name" value="DISEASE RESISTANCE PROTEIN RP"/>
    <property type="match status" value="1"/>
</dbReference>
<name>A0A822ZKQ7_NELNU</name>
<dbReference type="AlphaFoldDB" id="A0A822ZKQ7"/>
<dbReference type="InterPro" id="IPR044974">
    <property type="entry name" value="Disease_R_plants"/>
</dbReference>
<organism evidence="4 5">
    <name type="scientific">Nelumbo nucifera</name>
    <name type="common">Sacred lotus</name>
    <dbReference type="NCBI Taxonomy" id="4432"/>
    <lineage>
        <taxon>Eukaryota</taxon>
        <taxon>Viridiplantae</taxon>
        <taxon>Streptophyta</taxon>
        <taxon>Embryophyta</taxon>
        <taxon>Tracheophyta</taxon>
        <taxon>Spermatophyta</taxon>
        <taxon>Magnoliopsida</taxon>
        <taxon>Proteales</taxon>
        <taxon>Nelumbonaceae</taxon>
        <taxon>Nelumbo</taxon>
    </lineage>
</organism>
<dbReference type="InterPro" id="IPR058922">
    <property type="entry name" value="WHD_DRP"/>
</dbReference>
<gene>
    <name evidence="4" type="ORF">HUJ06_002381</name>
</gene>
<evidence type="ECO:0000256" key="2">
    <source>
        <dbReference type="ARBA" id="ARBA00022821"/>
    </source>
</evidence>
<dbReference type="GO" id="GO:0006952">
    <property type="term" value="P:defense response"/>
    <property type="evidence" value="ECO:0007669"/>
    <property type="project" value="UniProtKB-KW"/>
</dbReference>
<dbReference type="FunFam" id="1.10.10.10:FF:000322">
    <property type="entry name" value="Probable disease resistance protein At1g63360"/>
    <property type="match status" value="1"/>
</dbReference>
<keyword evidence="2" id="KW-0611">Plant defense</keyword>
<reference evidence="4 5" key="1">
    <citation type="journal article" date="2020" name="Mol. Biol. Evol.">
        <title>Distinct Expression and Methylation Patterns for Genes with Different Fates following a Single Whole-Genome Duplication in Flowering Plants.</title>
        <authorList>
            <person name="Shi T."/>
            <person name="Rahmani R.S."/>
            <person name="Gugger P.F."/>
            <person name="Wang M."/>
            <person name="Li H."/>
            <person name="Zhang Y."/>
            <person name="Li Z."/>
            <person name="Wang Q."/>
            <person name="Van de Peer Y."/>
            <person name="Marchal K."/>
            <person name="Chen J."/>
        </authorList>
    </citation>
    <scope>NUCLEOTIDE SEQUENCE [LARGE SCALE GENOMIC DNA]</scope>
    <source>
        <tissue evidence="4">Leaf</tissue>
    </source>
</reference>